<evidence type="ECO:0000313" key="1">
    <source>
        <dbReference type="EMBL" id="CDQ83877.1"/>
    </source>
</evidence>
<gene>
    <name evidence="1" type="ORF">GSONMT00037154001</name>
</gene>
<dbReference type="AlphaFoldDB" id="A0A060XX80"/>
<proteinExistence type="predicted"/>
<accession>A0A060XX80</accession>
<reference evidence="1" key="2">
    <citation type="submission" date="2014-03" db="EMBL/GenBank/DDBJ databases">
        <authorList>
            <person name="Genoscope - CEA"/>
        </authorList>
    </citation>
    <scope>NUCLEOTIDE SEQUENCE</scope>
</reference>
<dbReference type="Proteomes" id="UP000193380">
    <property type="component" value="Unassembled WGS sequence"/>
</dbReference>
<dbReference type="InterPro" id="IPR035897">
    <property type="entry name" value="Toll_tir_struct_dom_sf"/>
</dbReference>
<reference evidence="1" key="1">
    <citation type="journal article" date="2014" name="Nat. Commun.">
        <title>The rainbow trout genome provides novel insights into evolution after whole-genome duplication in vertebrates.</title>
        <authorList>
            <person name="Berthelot C."/>
            <person name="Brunet F."/>
            <person name="Chalopin D."/>
            <person name="Juanchich A."/>
            <person name="Bernard M."/>
            <person name="Noel B."/>
            <person name="Bento P."/>
            <person name="Da Silva C."/>
            <person name="Labadie K."/>
            <person name="Alberti A."/>
            <person name="Aury J.M."/>
            <person name="Louis A."/>
            <person name="Dehais P."/>
            <person name="Bardou P."/>
            <person name="Montfort J."/>
            <person name="Klopp C."/>
            <person name="Cabau C."/>
            <person name="Gaspin C."/>
            <person name="Thorgaard G.H."/>
            <person name="Boussaha M."/>
            <person name="Quillet E."/>
            <person name="Guyomard R."/>
            <person name="Galiana D."/>
            <person name="Bobe J."/>
            <person name="Volff J.N."/>
            <person name="Genet C."/>
            <person name="Wincker P."/>
            <person name="Jaillon O."/>
            <person name="Roest Crollius H."/>
            <person name="Guiguen Y."/>
        </authorList>
    </citation>
    <scope>NUCLEOTIDE SEQUENCE [LARGE SCALE GENOMIC DNA]</scope>
</reference>
<dbReference type="SUPFAM" id="SSF52200">
    <property type="entry name" value="Toll/Interleukin receptor TIR domain"/>
    <property type="match status" value="1"/>
</dbReference>
<dbReference type="EMBL" id="FR906277">
    <property type="protein sequence ID" value="CDQ83877.1"/>
    <property type="molecule type" value="Genomic_DNA"/>
</dbReference>
<protein>
    <submittedName>
        <fullName evidence="1">Uncharacterized protein</fullName>
    </submittedName>
</protein>
<sequence>MWVLPEKLHNPGKLVKRRTYLSWPRAGEQTGVFWQQLRLALETKDGSAEENPILSGVQAL</sequence>
<evidence type="ECO:0000313" key="2">
    <source>
        <dbReference type="Proteomes" id="UP000193380"/>
    </source>
</evidence>
<organism evidence="1 2">
    <name type="scientific">Oncorhynchus mykiss</name>
    <name type="common">Rainbow trout</name>
    <name type="synonym">Salmo gairdneri</name>
    <dbReference type="NCBI Taxonomy" id="8022"/>
    <lineage>
        <taxon>Eukaryota</taxon>
        <taxon>Metazoa</taxon>
        <taxon>Chordata</taxon>
        <taxon>Craniata</taxon>
        <taxon>Vertebrata</taxon>
        <taxon>Euteleostomi</taxon>
        <taxon>Actinopterygii</taxon>
        <taxon>Neopterygii</taxon>
        <taxon>Teleostei</taxon>
        <taxon>Protacanthopterygii</taxon>
        <taxon>Salmoniformes</taxon>
        <taxon>Salmonidae</taxon>
        <taxon>Salmoninae</taxon>
        <taxon>Oncorhynchus</taxon>
    </lineage>
</organism>
<dbReference type="PaxDb" id="8022-A0A060XX80"/>
<name>A0A060XX80_ONCMY</name>